<keyword evidence="1" id="KW-1133">Transmembrane helix</keyword>
<evidence type="ECO:0000313" key="3">
    <source>
        <dbReference type="Proteomes" id="UP000734854"/>
    </source>
</evidence>
<keyword evidence="1" id="KW-0472">Membrane</keyword>
<organism evidence="2 3">
    <name type="scientific">Zingiber officinale</name>
    <name type="common">Ginger</name>
    <name type="synonym">Amomum zingiber</name>
    <dbReference type="NCBI Taxonomy" id="94328"/>
    <lineage>
        <taxon>Eukaryota</taxon>
        <taxon>Viridiplantae</taxon>
        <taxon>Streptophyta</taxon>
        <taxon>Embryophyta</taxon>
        <taxon>Tracheophyta</taxon>
        <taxon>Spermatophyta</taxon>
        <taxon>Magnoliopsida</taxon>
        <taxon>Liliopsida</taxon>
        <taxon>Zingiberales</taxon>
        <taxon>Zingiberaceae</taxon>
        <taxon>Zingiber</taxon>
    </lineage>
</organism>
<protein>
    <submittedName>
        <fullName evidence="2">Uncharacterized protein</fullName>
    </submittedName>
</protein>
<feature type="transmembrane region" description="Helical" evidence="1">
    <location>
        <begin position="379"/>
        <end position="402"/>
    </location>
</feature>
<name>A0A8J5KRH6_ZINOF</name>
<sequence>MAVISPLRAGETSDMRCFRLEDSNTRAFGICCGNPASAEDIKEEVAKSHVGLFCLRVLGLKIHWHVKCEGFRFELETLIQEKFIVIPDIPNDFLDEQPTQDNTQVSVQSEALTRILHRECRLPTHLQDYILSNDNDLSDEEIIQFALFAYCDPISCEDAAKKTHWLKAMDEEIQAIGTNGTWELIELPPRKEPVGVKCVYKTKYKSNGEIDHFKTSYSDDGIFVAQKKYASDILKRFRMECSKSVPTPVIEKIKLSKDETEPTASTSSEIGGIDPKIAFRTKMILGFWLLSPEMANTLEALMLYWVRRDKTYKDVAFQDSEEFRGTWVAEIQDMAMSVGGGEGAVDHRDLEAEFLRAAGWATILLSSTALLRPPHDIPLFRLLFLLLLFAGCAMLFASFTPFPFARRAAIRVALLLASFAGY</sequence>
<keyword evidence="1" id="KW-0812">Transmembrane</keyword>
<gene>
    <name evidence="2" type="ORF">ZIOFF_044838</name>
</gene>
<accession>A0A8J5KRH6</accession>
<evidence type="ECO:0000313" key="2">
    <source>
        <dbReference type="EMBL" id="KAG6496958.1"/>
    </source>
</evidence>
<comment type="caution">
    <text evidence="2">The sequence shown here is derived from an EMBL/GenBank/DDBJ whole genome shotgun (WGS) entry which is preliminary data.</text>
</comment>
<proteinExistence type="predicted"/>
<dbReference type="Proteomes" id="UP000734854">
    <property type="component" value="Unassembled WGS sequence"/>
</dbReference>
<evidence type="ECO:0000256" key="1">
    <source>
        <dbReference type="SAM" id="Phobius"/>
    </source>
</evidence>
<keyword evidence="3" id="KW-1185">Reference proteome</keyword>
<dbReference type="AlphaFoldDB" id="A0A8J5KRH6"/>
<reference evidence="2 3" key="1">
    <citation type="submission" date="2020-08" db="EMBL/GenBank/DDBJ databases">
        <title>Plant Genome Project.</title>
        <authorList>
            <person name="Zhang R.-G."/>
        </authorList>
    </citation>
    <scope>NUCLEOTIDE SEQUENCE [LARGE SCALE GENOMIC DNA]</scope>
    <source>
        <tissue evidence="2">Rhizome</tissue>
    </source>
</reference>
<dbReference type="EMBL" id="JACMSC010000012">
    <property type="protein sequence ID" value="KAG6496958.1"/>
    <property type="molecule type" value="Genomic_DNA"/>
</dbReference>